<dbReference type="CDD" id="cd00156">
    <property type="entry name" value="REC"/>
    <property type="match status" value="1"/>
</dbReference>
<evidence type="ECO:0000256" key="2">
    <source>
        <dbReference type="SAM" id="MobiDB-lite"/>
    </source>
</evidence>
<dbReference type="InterPro" id="IPR036641">
    <property type="entry name" value="HPT_dom_sf"/>
</dbReference>
<dbReference type="GO" id="GO:0000976">
    <property type="term" value="F:transcription cis-regulatory region binding"/>
    <property type="evidence" value="ECO:0007669"/>
    <property type="project" value="TreeGrafter"/>
</dbReference>
<dbReference type="GeneID" id="77288498"/>
<dbReference type="CDD" id="cd00383">
    <property type="entry name" value="trans_reg_C"/>
    <property type="match status" value="1"/>
</dbReference>
<dbReference type="PANTHER" id="PTHR48111">
    <property type="entry name" value="REGULATOR OF RPOS"/>
    <property type="match status" value="1"/>
</dbReference>
<sequence length="609" mass="67717">MKILLVEDDPLTRTTLSEILLAHQYTVNTATDGLTTLEMAGSFLYDLILLDIGIPKLDGISVCKQLRSKGYQNPILLLTARDSSTDRVMGLDAGADDYVVKPFDINELMARVRALLRRGKSVSTAVMTWENLSFDPINNEVKSGDRLIHLTSKEYCLLELFLLNPKRIFSRRAILDRLWDFAESPGEETVSTHIKCLRQKLKAAGSADPIETVHGLGYRLRSPVSPSASDATESQTATNSSNSRQEIAQITSRIWENFKDKVKVQIEILEQVAPALLQRKLTPELHQQARNEAHKLAGSLGIFGLREGSQVARELECLLELPKIEVNQAQLISDLVVSLSLEASRETLLTPLSSEPVAYSPLILIVDDDLMLAERIRIEAIAWGLRIEMATDLSVARKMIAQNPPNIILLDLTFPSVSTEDGITLLKELRPMIPQIPVITLTGRQSLSDRVTVASLGVKRFLQKPLPAYEILKAITEVLSQSRSVQGNRVLIVDDDPTLLISVSSLLEAKGLSVTTLQNSEQFWDVLLDCRPDLLILDWEISGFTGLDLCQAVRTDQRWCHLPIIFFSVHTEESSIMQAFAVGASDYLSKATAPETLITQVLRRLQPVE</sequence>
<dbReference type="SUPFAM" id="SSF47226">
    <property type="entry name" value="Histidine-containing phosphotransfer domain, HPT domain"/>
    <property type="match status" value="1"/>
</dbReference>
<dbReference type="SMART" id="SM00862">
    <property type="entry name" value="Trans_reg_C"/>
    <property type="match status" value="1"/>
</dbReference>
<dbReference type="AlphaFoldDB" id="A0A1J1JDF1"/>
<dbReference type="Gene3D" id="1.10.10.10">
    <property type="entry name" value="Winged helix-like DNA-binding domain superfamily/Winged helix DNA-binding domain"/>
    <property type="match status" value="1"/>
</dbReference>
<proteinExistence type="predicted"/>
<dbReference type="GO" id="GO:0005829">
    <property type="term" value="C:cytosol"/>
    <property type="evidence" value="ECO:0007669"/>
    <property type="project" value="TreeGrafter"/>
</dbReference>
<dbReference type="GO" id="GO:0032993">
    <property type="term" value="C:protein-DNA complex"/>
    <property type="evidence" value="ECO:0007669"/>
    <property type="project" value="TreeGrafter"/>
</dbReference>
<reference evidence="3" key="1">
    <citation type="submission" date="2015-09" db="EMBL/GenBank/DDBJ databases">
        <authorList>
            <person name="Jackson K.R."/>
            <person name="Lunt B.L."/>
            <person name="Fisher J.N.B."/>
            <person name="Gardner A.V."/>
            <person name="Bailey M.E."/>
            <person name="Deus L.M."/>
            <person name="Earl A.S."/>
            <person name="Gibby P.D."/>
            <person name="Hartmann K.A."/>
            <person name="Liu J.E."/>
            <person name="Manci A.M."/>
            <person name="Nielsen D.A."/>
            <person name="Solomon M.B."/>
            <person name="Breakwell D.P."/>
            <person name="Burnett S.H."/>
            <person name="Grose J.H."/>
        </authorList>
    </citation>
    <scope>NUCLEOTIDE SEQUENCE</scope>
    <source>
        <strain evidence="3">7805</strain>
    </source>
</reference>
<organism evidence="3">
    <name type="scientific">Planktothrix agardhii</name>
    <name type="common">Oscillatoria agardhii</name>
    <dbReference type="NCBI Taxonomy" id="1160"/>
    <lineage>
        <taxon>Bacteria</taxon>
        <taxon>Bacillati</taxon>
        <taxon>Cyanobacteriota</taxon>
        <taxon>Cyanophyceae</taxon>
        <taxon>Oscillatoriophycideae</taxon>
        <taxon>Oscillatoriales</taxon>
        <taxon>Microcoleaceae</taxon>
        <taxon>Planktothrix</taxon>
    </lineage>
</organism>
<dbReference type="InterPro" id="IPR039420">
    <property type="entry name" value="WalR-like"/>
</dbReference>
<dbReference type="Pfam" id="PF00486">
    <property type="entry name" value="Trans_reg_C"/>
    <property type="match status" value="1"/>
</dbReference>
<dbReference type="InterPro" id="IPR001867">
    <property type="entry name" value="OmpR/PhoB-type_DNA-bd"/>
</dbReference>
<dbReference type="InterPro" id="IPR001789">
    <property type="entry name" value="Sig_transdc_resp-reg_receiver"/>
</dbReference>
<protein>
    <submittedName>
        <fullName evidence="3">Multi-component transcriptional regulator, winged helix family</fullName>
    </submittedName>
</protein>
<dbReference type="SUPFAM" id="SSF52172">
    <property type="entry name" value="CheY-like"/>
    <property type="match status" value="3"/>
</dbReference>
<dbReference type="GO" id="GO:0006355">
    <property type="term" value="P:regulation of DNA-templated transcription"/>
    <property type="evidence" value="ECO:0007669"/>
    <property type="project" value="InterPro"/>
</dbReference>
<dbReference type="InterPro" id="IPR016032">
    <property type="entry name" value="Sig_transdc_resp-reg_C-effctor"/>
</dbReference>
<dbReference type="RefSeq" id="WP_235751721.1">
    <property type="nucleotide sequence ID" value="NZ_LR882944.1"/>
</dbReference>
<dbReference type="EMBL" id="LO018304">
    <property type="protein sequence ID" value="CUM59165.1"/>
    <property type="molecule type" value="Genomic_DNA"/>
</dbReference>
<dbReference type="InterPro" id="IPR011006">
    <property type="entry name" value="CheY-like_superfamily"/>
</dbReference>
<dbReference type="PROSITE" id="PS51755">
    <property type="entry name" value="OMPR_PHOB"/>
    <property type="match status" value="1"/>
</dbReference>
<dbReference type="SUPFAM" id="SSF46894">
    <property type="entry name" value="C-terminal effector domain of the bipartite response regulators"/>
    <property type="match status" value="1"/>
</dbReference>
<evidence type="ECO:0000313" key="3">
    <source>
        <dbReference type="EMBL" id="CUM59165.1"/>
    </source>
</evidence>
<name>A0A1J1JDF1_PLAAG</name>
<feature type="compositionally biased region" description="Polar residues" evidence="2">
    <location>
        <begin position="224"/>
        <end position="244"/>
    </location>
</feature>
<dbReference type="Pfam" id="PF01627">
    <property type="entry name" value="Hpt"/>
    <property type="match status" value="1"/>
</dbReference>
<gene>
    <name evidence="3" type="ORF">PLAM_1198</name>
</gene>
<keyword evidence="1" id="KW-0238">DNA-binding</keyword>
<dbReference type="PANTHER" id="PTHR48111:SF15">
    <property type="entry name" value="OMPR SUBFAMILY"/>
    <property type="match status" value="1"/>
</dbReference>
<dbReference type="Pfam" id="PF00072">
    <property type="entry name" value="Response_reg"/>
    <property type="match status" value="3"/>
</dbReference>
<dbReference type="Gene3D" id="3.40.50.2300">
    <property type="match status" value="3"/>
</dbReference>
<dbReference type="GO" id="GO:0000156">
    <property type="term" value="F:phosphorelay response regulator activity"/>
    <property type="evidence" value="ECO:0007669"/>
    <property type="project" value="TreeGrafter"/>
</dbReference>
<dbReference type="Gene3D" id="1.20.120.160">
    <property type="entry name" value="HPT domain"/>
    <property type="match status" value="1"/>
</dbReference>
<dbReference type="InterPro" id="IPR008207">
    <property type="entry name" value="Sig_transdc_His_kin_Hpt_dom"/>
</dbReference>
<dbReference type="PROSITE" id="PS50110">
    <property type="entry name" value="RESPONSE_REGULATORY"/>
    <property type="match status" value="3"/>
</dbReference>
<evidence type="ECO:0000256" key="1">
    <source>
        <dbReference type="ARBA" id="ARBA00023125"/>
    </source>
</evidence>
<dbReference type="InterPro" id="IPR036388">
    <property type="entry name" value="WH-like_DNA-bd_sf"/>
</dbReference>
<accession>A0A1J1JDF1</accession>
<dbReference type="SMART" id="SM00448">
    <property type="entry name" value="REC"/>
    <property type="match status" value="3"/>
</dbReference>
<dbReference type="Gene3D" id="6.10.250.690">
    <property type="match status" value="1"/>
</dbReference>
<feature type="region of interest" description="Disordered" evidence="2">
    <location>
        <begin position="222"/>
        <end position="244"/>
    </location>
</feature>